<name>A0A518BTM5_9BACT</name>
<reference evidence="2 3" key="1">
    <citation type="submission" date="2019-02" db="EMBL/GenBank/DDBJ databases">
        <title>Deep-cultivation of Planctomycetes and their phenomic and genomic characterization uncovers novel biology.</title>
        <authorList>
            <person name="Wiegand S."/>
            <person name="Jogler M."/>
            <person name="Boedeker C."/>
            <person name="Pinto D."/>
            <person name="Vollmers J."/>
            <person name="Rivas-Marin E."/>
            <person name="Kohn T."/>
            <person name="Peeters S.H."/>
            <person name="Heuer A."/>
            <person name="Rast P."/>
            <person name="Oberbeckmann S."/>
            <person name="Bunk B."/>
            <person name="Jeske O."/>
            <person name="Meyerdierks A."/>
            <person name="Storesund J.E."/>
            <person name="Kallscheuer N."/>
            <person name="Luecker S."/>
            <person name="Lage O.M."/>
            <person name="Pohl T."/>
            <person name="Merkel B.J."/>
            <person name="Hornburger P."/>
            <person name="Mueller R.-W."/>
            <person name="Bruemmer F."/>
            <person name="Labrenz M."/>
            <person name="Spormann A.M."/>
            <person name="Op den Camp H."/>
            <person name="Overmann J."/>
            <person name="Amann R."/>
            <person name="Jetten M.S.M."/>
            <person name="Mascher T."/>
            <person name="Medema M.H."/>
            <person name="Devos D.P."/>
            <person name="Kaster A.-K."/>
            <person name="Ovreas L."/>
            <person name="Rohde M."/>
            <person name="Galperin M.Y."/>
            <person name="Jogler C."/>
        </authorList>
    </citation>
    <scope>NUCLEOTIDE SEQUENCE [LARGE SCALE GENOMIC DNA]</scope>
    <source>
        <strain evidence="2 3">Pan265</strain>
    </source>
</reference>
<keyword evidence="1" id="KW-0732">Signal</keyword>
<gene>
    <name evidence="2" type="ORF">Pan265_01400</name>
</gene>
<evidence type="ECO:0000313" key="3">
    <source>
        <dbReference type="Proteomes" id="UP000320386"/>
    </source>
</evidence>
<dbReference type="KEGG" id="mcad:Pan265_01400"/>
<dbReference type="AlphaFoldDB" id="A0A518BTM5"/>
<feature type="chain" id="PRO_5022202931" description="PEP-CTERM protein-sorting domain-containing protein" evidence="1">
    <location>
        <begin position="22"/>
        <end position="229"/>
    </location>
</feature>
<proteinExistence type="predicted"/>
<protein>
    <recommendedName>
        <fullName evidence="4">PEP-CTERM protein-sorting domain-containing protein</fullName>
    </recommendedName>
</protein>
<evidence type="ECO:0008006" key="4">
    <source>
        <dbReference type="Google" id="ProtNLM"/>
    </source>
</evidence>
<accession>A0A518BTM5</accession>
<evidence type="ECO:0000256" key="1">
    <source>
        <dbReference type="SAM" id="SignalP"/>
    </source>
</evidence>
<feature type="signal peptide" evidence="1">
    <location>
        <begin position="1"/>
        <end position="21"/>
    </location>
</feature>
<keyword evidence="3" id="KW-1185">Reference proteome</keyword>
<organism evidence="2 3">
    <name type="scientific">Mucisphaera calidilacus</name>
    <dbReference type="NCBI Taxonomy" id="2527982"/>
    <lineage>
        <taxon>Bacteria</taxon>
        <taxon>Pseudomonadati</taxon>
        <taxon>Planctomycetota</taxon>
        <taxon>Phycisphaerae</taxon>
        <taxon>Phycisphaerales</taxon>
        <taxon>Phycisphaeraceae</taxon>
        <taxon>Mucisphaera</taxon>
    </lineage>
</organism>
<dbReference type="RefSeq" id="WP_145444356.1">
    <property type="nucleotide sequence ID" value="NZ_CP036280.1"/>
</dbReference>
<dbReference type="EMBL" id="CP036280">
    <property type="protein sequence ID" value="QDU70317.1"/>
    <property type="molecule type" value="Genomic_DNA"/>
</dbReference>
<sequence precursor="true">MKISTLAALGALTLTASHAMAGSVTTLPASGTADLRDNRDATGTTTPDNGILVFEEFSGLSLSSITDLIGSDYIETVSAAGGTLVDVHYVHYDPDHATGGTLDMSFDFEATILGYFGADNALNTFEQAITSLWDEATYVPATLGVDVLYPTNARDRGAGAGGGGINDVTTVAGTTADFNWYVPGNARIDTMRVVTQHQVAPPPIPAPSPAAAAGGLVLLGLMAARRARR</sequence>
<evidence type="ECO:0000313" key="2">
    <source>
        <dbReference type="EMBL" id="QDU70317.1"/>
    </source>
</evidence>
<dbReference type="Proteomes" id="UP000320386">
    <property type="component" value="Chromosome"/>
</dbReference>